<dbReference type="InterPro" id="IPR013078">
    <property type="entry name" value="His_Pase_superF_clade-1"/>
</dbReference>
<organism evidence="1 2">
    <name type="scientific">Candidatus Sungbacteria bacterium RIFCSPHIGHO2_02_FULL_47_11</name>
    <dbReference type="NCBI Taxonomy" id="1802270"/>
    <lineage>
        <taxon>Bacteria</taxon>
        <taxon>Candidatus Sungiibacteriota</taxon>
    </lineage>
</organism>
<evidence type="ECO:0000313" key="1">
    <source>
        <dbReference type="EMBL" id="OGZ99929.1"/>
    </source>
</evidence>
<dbReference type="SMART" id="SM00855">
    <property type="entry name" value="PGAM"/>
    <property type="match status" value="1"/>
</dbReference>
<dbReference type="PANTHER" id="PTHR48100:SF1">
    <property type="entry name" value="HISTIDINE PHOSPHATASE FAMILY PROTEIN-RELATED"/>
    <property type="match status" value="1"/>
</dbReference>
<protein>
    <recommendedName>
        <fullName evidence="3">Phosphoglycerate mutase</fullName>
    </recommendedName>
</protein>
<dbReference type="EMBL" id="MHQI01000030">
    <property type="protein sequence ID" value="OGZ99929.1"/>
    <property type="molecule type" value="Genomic_DNA"/>
</dbReference>
<dbReference type="GO" id="GO:0005737">
    <property type="term" value="C:cytoplasm"/>
    <property type="evidence" value="ECO:0007669"/>
    <property type="project" value="TreeGrafter"/>
</dbReference>
<dbReference type="SUPFAM" id="SSF53254">
    <property type="entry name" value="Phosphoglycerate mutase-like"/>
    <property type="match status" value="1"/>
</dbReference>
<dbReference type="InterPro" id="IPR050275">
    <property type="entry name" value="PGM_Phosphatase"/>
</dbReference>
<evidence type="ECO:0008006" key="3">
    <source>
        <dbReference type="Google" id="ProtNLM"/>
    </source>
</evidence>
<dbReference type="PANTHER" id="PTHR48100">
    <property type="entry name" value="BROAD-SPECIFICITY PHOSPHATASE YOR283W-RELATED"/>
    <property type="match status" value="1"/>
</dbReference>
<reference evidence="1 2" key="1">
    <citation type="journal article" date="2016" name="Nat. Commun.">
        <title>Thousands of microbial genomes shed light on interconnected biogeochemical processes in an aquifer system.</title>
        <authorList>
            <person name="Anantharaman K."/>
            <person name="Brown C.T."/>
            <person name="Hug L.A."/>
            <person name="Sharon I."/>
            <person name="Castelle C.J."/>
            <person name="Probst A.J."/>
            <person name="Thomas B.C."/>
            <person name="Singh A."/>
            <person name="Wilkins M.J."/>
            <person name="Karaoz U."/>
            <person name="Brodie E.L."/>
            <person name="Williams K.H."/>
            <person name="Hubbard S.S."/>
            <person name="Banfield J.F."/>
        </authorList>
    </citation>
    <scope>NUCLEOTIDE SEQUENCE [LARGE SCALE GENOMIC DNA]</scope>
</reference>
<gene>
    <name evidence="1" type="ORF">A3C07_02765</name>
</gene>
<dbReference type="Proteomes" id="UP000179023">
    <property type="component" value="Unassembled WGS sequence"/>
</dbReference>
<dbReference type="GO" id="GO:0016791">
    <property type="term" value="F:phosphatase activity"/>
    <property type="evidence" value="ECO:0007669"/>
    <property type="project" value="TreeGrafter"/>
</dbReference>
<dbReference type="AlphaFoldDB" id="A0A1G2KKG7"/>
<sequence>MILYLIRHGEYRQKDDASHEEEMAVGLTPFGRAQSRAVSRFLEKREIDAVYSSSLARARETAEIIGSPYDVSVRVDERLNEFVATLRSKDRAAIKEVKRRVKADHNFSASDGESINHAVMRFRTALDDIATLGQRSVAIVSHEMVMQFTIAKLFSLQEVPNLRTASIMTVGYKDGKFRLIDLNRTVWSPQVFLGKIKRRFLGN</sequence>
<dbReference type="CDD" id="cd07067">
    <property type="entry name" value="HP_PGM_like"/>
    <property type="match status" value="1"/>
</dbReference>
<dbReference type="Pfam" id="PF00300">
    <property type="entry name" value="His_Phos_1"/>
    <property type="match status" value="1"/>
</dbReference>
<dbReference type="InterPro" id="IPR029033">
    <property type="entry name" value="His_PPase_superfam"/>
</dbReference>
<dbReference type="STRING" id="1802270.A3C07_02765"/>
<proteinExistence type="predicted"/>
<name>A0A1G2KKG7_9BACT</name>
<comment type="caution">
    <text evidence="1">The sequence shown here is derived from an EMBL/GenBank/DDBJ whole genome shotgun (WGS) entry which is preliminary data.</text>
</comment>
<evidence type="ECO:0000313" key="2">
    <source>
        <dbReference type="Proteomes" id="UP000179023"/>
    </source>
</evidence>
<dbReference type="Gene3D" id="3.40.50.1240">
    <property type="entry name" value="Phosphoglycerate mutase-like"/>
    <property type="match status" value="1"/>
</dbReference>
<accession>A0A1G2KKG7</accession>